<protein>
    <recommendedName>
        <fullName evidence="11">Ubiquitin-like domain-containing protein</fullName>
    </recommendedName>
</protein>
<evidence type="ECO:0000256" key="8">
    <source>
        <dbReference type="ARBA" id="ARBA00023242"/>
    </source>
</evidence>
<dbReference type="InterPro" id="IPR029071">
    <property type="entry name" value="Ubiquitin-like_domsf"/>
</dbReference>
<name>A0A803SXX6_ANOCA</name>
<keyword evidence="6" id="KW-0677">Repeat</keyword>
<dbReference type="InParanoid" id="A0A803SXX6"/>
<evidence type="ECO:0000256" key="6">
    <source>
        <dbReference type="ARBA" id="ARBA00022737"/>
    </source>
</evidence>
<evidence type="ECO:0000313" key="9">
    <source>
        <dbReference type="Ensembl" id="ENSACAP00000027816.1"/>
    </source>
</evidence>
<reference evidence="9" key="3">
    <citation type="submission" date="2025-09" db="UniProtKB">
        <authorList>
            <consortium name="Ensembl"/>
        </authorList>
    </citation>
    <scope>IDENTIFICATION</scope>
</reference>
<dbReference type="PANTHER" id="PTHR10666">
    <property type="entry name" value="UBIQUITIN"/>
    <property type="match status" value="1"/>
</dbReference>
<dbReference type="Proteomes" id="UP000001646">
    <property type="component" value="Chromosome 6"/>
</dbReference>
<keyword evidence="7" id="KW-0832">Ubl conjugation</keyword>
<keyword evidence="5" id="KW-1017">Isopeptide bond</keyword>
<dbReference type="GO" id="GO:0005737">
    <property type="term" value="C:cytoplasm"/>
    <property type="evidence" value="ECO:0007669"/>
    <property type="project" value="UniProtKB-SubCell"/>
</dbReference>
<proteinExistence type="inferred from homology"/>
<evidence type="ECO:0000256" key="2">
    <source>
        <dbReference type="ARBA" id="ARBA00004496"/>
    </source>
</evidence>
<reference evidence="9 10" key="1">
    <citation type="submission" date="2009-12" db="EMBL/GenBank/DDBJ databases">
        <title>The Genome Sequence of Anolis carolinensis (Green Anole Lizard).</title>
        <authorList>
            <consortium name="The Genome Sequencing Platform"/>
            <person name="Di Palma F."/>
            <person name="Alfoldi J."/>
            <person name="Heiman D."/>
            <person name="Young S."/>
            <person name="Grabherr M."/>
            <person name="Johnson J."/>
            <person name="Lander E.S."/>
            <person name="Lindblad-Toh K."/>
        </authorList>
    </citation>
    <scope>NUCLEOTIDE SEQUENCE [LARGE SCALE GENOMIC DNA]</scope>
    <source>
        <strain evidence="9 10">JBL SC #1</strain>
    </source>
</reference>
<dbReference type="GO" id="GO:0005634">
    <property type="term" value="C:nucleus"/>
    <property type="evidence" value="ECO:0007669"/>
    <property type="project" value="UniProtKB-SubCell"/>
</dbReference>
<comment type="similarity">
    <text evidence="3">Belongs to the ubiquitin family.</text>
</comment>
<evidence type="ECO:0000256" key="4">
    <source>
        <dbReference type="ARBA" id="ARBA00022490"/>
    </source>
</evidence>
<keyword evidence="10" id="KW-1185">Reference proteome</keyword>
<evidence type="ECO:0008006" key="11">
    <source>
        <dbReference type="Google" id="ProtNLM"/>
    </source>
</evidence>
<dbReference type="SUPFAM" id="SSF54236">
    <property type="entry name" value="Ubiquitin-like"/>
    <property type="match status" value="1"/>
</dbReference>
<evidence type="ECO:0000313" key="10">
    <source>
        <dbReference type="Proteomes" id="UP000001646"/>
    </source>
</evidence>
<evidence type="ECO:0000256" key="5">
    <source>
        <dbReference type="ARBA" id="ARBA00022499"/>
    </source>
</evidence>
<accession>A0A803SXX6</accession>
<keyword evidence="4" id="KW-0963">Cytoplasm</keyword>
<dbReference type="Gene3D" id="3.10.20.90">
    <property type="entry name" value="Phosphatidylinositol 3-kinase Catalytic Subunit, Chain A, domain 1"/>
    <property type="match status" value="1"/>
</dbReference>
<dbReference type="AlphaFoldDB" id="A0A803SXX6"/>
<comment type="subcellular location">
    <subcellularLocation>
        <location evidence="2">Cytoplasm</location>
    </subcellularLocation>
    <subcellularLocation>
        <location evidence="1">Nucleus</location>
    </subcellularLocation>
</comment>
<evidence type="ECO:0000256" key="3">
    <source>
        <dbReference type="ARBA" id="ARBA00008430"/>
    </source>
</evidence>
<organism evidence="9 10">
    <name type="scientific">Anolis carolinensis</name>
    <name type="common">Green anole</name>
    <name type="synonym">American chameleon</name>
    <dbReference type="NCBI Taxonomy" id="28377"/>
    <lineage>
        <taxon>Eukaryota</taxon>
        <taxon>Metazoa</taxon>
        <taxon>Chordata</taxon>
        <taxon>Craniata</taxon>
        <taxon>Vertebrata</taxon>
        <taxon>Euteleostomi</taxon>
        <taxon>Lepidosauria</taxon>
        <taxon>Squamata</taxon>
        <taxon>Bifurcata</taxon>
        <taxon>Unidentata</taxon>
        <taxon>Episquamata</taxon>
        <taxon>Toxicofera</taxon>
        <taxon>Iguania</taxon>
        <taxon>Dactyloidae</taxon>
        <taxon>Anolis</taxon>
    </lineage>
</organism>
<dbReference type="InterPro" id="IPR050158">
    <property type="entry name" value="Ubiquitin_ubiquitin-like"/>
</dbReference>
<dbReference type="GeneTree" id="ENSGT00990000211535"/>
<reference evidence="9" key="2">
    <citation type="submission" date="2025-08" db="UniProtKB">
        <authorList>
            <consortium name="Ensembl"/>
        </authorList>
    </citation>
    <scope>IDENTIFICATION</scope>
</reference>
<dbReference type="FunFam" id="3.10.20.90:FF:000469">
    <property type="entry name" value="Polyubiquitin-C"/>
    <property type="match status" value="1"/>
</dbReference>
<sequence>MQIFVKTLTGKTSTLDVEPSDTCLIFADYNIQKTSTLHLVTLCFLNLQTNDKLGGIKASACQLPGKTGHEASS</sequence>
<evidence type="ECO:0000256" key="7">
    <source>
        <dbReference type="ARBA" id="ARBA00022843"/>
    </source>
</evidence>
<evidence type="ECO:0000256" key="1">
    <source>
        <dbReference type="ARBA" id="ARBA00004123"/>
    </source>
</evidence>
<dbReference type="Ensembl" id="ENSACAT00000038728.1">
    <property type="protein sequence ID" value="ENSACAP00000027816.1"/>
    <property type="gene ID" value="ENSACAG00000037741.1"/>
</dbReference>
<keyword evidence="8" id="KW-0539">Nucleus</keyword>